<feature type="transmembrane region" description="Helical" evidence="1">
    <location>
        <begin position="14"/>
        <end position="32"/>
    </location>
</feature>
<protein>
    <submittedName>
        <fullName evidence="2">Uncharacterized protein</fullName>
    </submittedName>
</protein>
<gene>
    <name evidence="2" type="ORF">C3B51_02775</name>
</gene>
<comment type="caution">
    <text evidence="2">The sequence shown here is derived from an EMBL/GenBank/DDBJ whole genome shotgun (WGS) entry which is preliminary data.</text>
</comment>
<accession>A0A4Q7ELX7</accession>
<dbReference type="EMBL" id="PPUZ01000005">
    <property type="protein sequence ID" value="RZM84757.1"/>
    <property type="molecule type" value="Genomic_DNA"/>
</dbReference>
<evidence type="ECO:0000313" key="3">
    <source>
        <dbReference type="Proteomes" id="UP000292345"/>
    </source>
</evidence>
<reference evidence="2 3" key="1">
    <citation type="submission" date="2018-01" db="EMBL/GenBank/DDBJ databases">
        <title>Co-occurrence of chitin degradation, pigmentation and bioactivity in marine Pseudoalteromonas.</title>
        <authorList>
            <person name="Paulsen S."/>
            <person name="Gram L."/>
            <person name="Machado H."/>
        </authorList>
    </citation>
    <scope>NUCLEOTIDE SEQUENCE [LARGE SCALE GENOMIC DNA]</scope>
    <source>
        <strain evidence="2 3">S1946</strain>
    </source>
</reference>
<dbReference type="AlphaFoldDB" id="A0A4Q7ELX7"/>
<dbReference type="Proteomes" id="UP000292345">
    <property type="component" value="Unassembled WGS sequence"/>
</dbReference>
<dbReference type="RefSeq" id="WP_130244093.1">
    <property type="nucleotide sequence ID" value="NZ_PPUZ01000005.1"/>
</dbReference>
<keyword evidence="1" id="KW-1133">Transmembrane helix</keyword>
<keyword evidence="1" id="KW-0812">Transmembrane</keyword>
<organism evidence="2 3">
    <name type="scientific">Pseudoalteromonas rubra</name>
    <dbReference type="NCBI Taxonomy" id="43658"/>
    <lineage>
        <taxon>Bacteria</taxon>
        <taxon>Pseudomonadati</taxon>
        <taxon>Pseudomonadota</taxon>
        <taxon>Gammaproteobacteria</taxon>
        <taxon>Alteromonadales</taxon>
        <taxon>Pseudoalteromonadaceae</taxon>
        <taxon>Pseudoalteromonas</taxon>
    </lineage>
</organism>
<sequence length="872" mass="95504">MQVFNKYQIAMRRFFLILLFALFTIGITVYYFRVPLPLTIGKQILTEEQGLLECLDWSVDSWDRLAIERLCWRSDAIAVELTNATFDGDHLQVGNMSVVHRAVQTASDTKVVHTPAPLQLDLPEGMPTLQVEALTVSSPLLPAPLNLSVTQRDDFAFIINGDVKADIDLYDTELRTTLDLSSPVVQTLLRQANLPVEVAALTGVVETRFDGLTVNADIQLQSTLNYALPQCQPEAQINGVIAAQWDLSSQSGKVDLSQLPVDLSVPECESLLAKLPQSWQNSLWSAQWQVHITEPVTVNADKVSLPELRVSAGNGATLATLSDLAYSLAGQQARSKLMLSHQSDALNLLEAQVDVLLEGSQLDGKGTVILEVAQAPAELAVNWQDVTLRSEFTLQGTVTEQLNLTFKMQPQADSVTAENLSLEALSTTLSGQAAFDLTQQSTVATKAPFKLLQWQLNSNVERYLISGVQGRNLSVTGHGDINALLAATVHGDIRVGSFKRQEVRGKDLHQQLEFSGQLQSEGPVGKLAGSSVIELLAHPQLVLRDVAMQSSGRIAGSEQLALNHTLTLDNLELQLTHRLEAGLMPFTLTLADHGLGAVQSLASQFVPKLKIEQGLINAQVTGELTRQTFDFEMNVDDAAFLYEHHYVSELDLPMKGKWHAGELVIEPAPLSITEVRSGAVLTDVQGQITSDSNLPVLRQFRANVFGGQLAAEQILLSKQDQEILVTASDLDLMLISEAGRESGVELHGRVSGRLPVFIRNGQAEIRDGYLSNVVDSMLKVEDNASFNALKSQRPELQTVFGVLDELSIETLSADVNMAQDGQLELAVKIAGENKQQKQPVNFNYTHSENIYTLFRALRLSDEITQEVEKALN</sequence>
<keyword evidence="1" id="KW-0472">Membrane</keyword>
<name>A0A4Q7ELX7_9GAMM</name>
<dbReference type="Pfam" id="PF11739">
    <property type="entry name" value="YdbH-like"/>
    <property type="match status" value="1"/>
</dbReference>
<proteinExistence type="predicted"/>
<evidence type="ECO:0000313" key="2">
    <source>
        <dbReference type="EMBL" id="RZM84757.1"/>
    </source>
</evidence>
<dbReference type="InterPro" id="IPR021730">
    <property type="entry name" value="YdbH"/>
</dbReference>
<evidence type="ECO:0000256" key="1">
    <source>
        <dbReference type="SAM" id="Phobius"/>
    </source>
</evidence>